<evidence type="ECO:0000256" key="2">
    <source>
        <dbReference type="ARBA" id="ARBA00024195"/>
    </source>
</evidence>
<sequence length="398" mass="44996">MAHTGLTSSYILRPPGTATSRGGADDGASYTTKLTSPISEREFAKLHKEGLLESEDIECQFNGTVPVKCWRIIHDFTTLNFNEPPKCPELEKPYARSNLSPHQSVIYDVPVKCWRIIHDFTTLNFNEPPKCPELKKPYARSNLSPHQSVIYDACYAYSRLGSKCLVSETNKDVYYRDDCQRFRSDVKISDGEPAKFKEFPHLALTGCRKDPTKDITWIGVGSLISEYFILTAAHSAGNRDIVKFSDFIRPACLTFPGSKEYEYTACTVAGWGYMGMGERQGTSDVLRKATVYQEYNHNECTKSLLARYFDSTTMICIRSGEALPNQDTCQDQSGVHLMTMSNKYVRCSYFVAGVASWGPRCGLSFMAAYTNVSYDKYQEWIVENVWPLQLNAKKINLK</sequence>
<proteinExistence type="inferred from homology"/>
<dbReference type="EMBL" id="KQ460500">
    <property type="protein sequence ID" value="KPJ14210.1"/>
    <property type="molecule type" value="Genomic_DNA"/>
</dbReference>
<dbReference type="Gene3D" id="2.40.10.10">
    <property type="entry name" value="Trypsin-like serine proteases"/>
    <property type="match status" value="2"/>
</dbReference>
<reference evidence="5 6" key="1">
    <citation type="journal article" date="2015" name="Nat. Commun.">
        <title>Outbred genome sequencing and CRISPR/Cas9 gene editing in butterflies.</title>
        <authorList>
            <person name="Li X."/>
            <person name="Fan D."/>
            <person name="Zhang W."/>
            <person name="Liu G."/>
            <person name="Zhang L."/>
            <person name="Zhao L."/>
            <person name="Fang X."/>
            <person name="Chen L."/>
            <person name="Dong Y."/>
            <person name="Chen Y."/>
            <person name="Ding Y."/>
            <person name="Zhao R."/>
            <person name="Feng M."/>
            <person name="Zhu Y."/>
            <person name="Feng Y."/>
            <person name="Jiang X."/>
            <person name="Zhu D."/>
            <person name="Xiang H."/>
            <person name="Feng X."/>
            <person name="Li S."/>
            <person name="Wang J."/>
            <person name="Zhang G."/>
            <person name="Kronforst M.R."/>
            <person name="Wang W."/>
        </authorList>
    </citation>
    <scope>NUCLEOTIDE SEQUENCE [LARGE SCALE GENOMIC DNA]</scope>
    <source>
        <strain evidence="5">Ya'a_city_454_Pm</strain>
        <tissue evidence="5">Whole body</tissue>
    </source>
</reference>
<name>A0A194RAB0_PAPMA</name>
<dbReference type="SUPFAM" id="SSF50494">
    <property type="entry name" value="Trypsin-like serine proteases"/>
    <property type="match status" value="1"/>
</dbReference>
<evidence type="ECO:0000259" key="4">
    <source>
        <dbReference type="PROSITE" id="PS50240"/>
    </source>
</evidence>
<evidence type="ECO:0000256" key="1">
    <source>
        <dbReference type="ARBA" id="ARBA00023157"/>
    </source>
</evidence>
<gene>
    <name evidence="5" type="ORF">RR48_06960</name>
</gene>
<organism evidence="5 6">
    <name type="scientific">Papilio machaon</name>
    <name type="common">Old World swallowtail butterfly</name>
    <dbReference type="NCBI Taxonomy" id="76193"/>
    <lineage>
        <taxon>Eukaryota</taxon>
        <taxon>Metazoa</taxon>
        <taxon>Ecdysozoa</taxon>
        <taxon>Arthropoda</taxon>
        <taxon>Hexapoda</taxon>
        <taxon>Insecta</taxon>
        <taxon>Pterygota</taxon>
        <taxon>Neoptera</taxon>
        <taxon>Endopterygota</taxon>
        <taxon>Lepidoptera</taxon>
        <taxon>Glossata</taxon>
        <taxon>Ditrysia</taxon>
        <taxon>Papilionoidea</taxon>
        <taxon>Papilionidae</taxon>
        <taxon>Papilioninae</taxon>
        <taxon>Papilio</taxon>
    </lineage>
</organism>
<dbReference type="InterPro" id="IPR051487">
    <property type="entry name" value="Ser/Thr_Proteases_Immune/Dev"/>
</dbReference>
<dbReference type="Pfam" id="PF00089">
    <property type="entry name" value="Trypsin"/>
    <property type="match status" value="1"/>
</dbReference>
<dbReference type="GO" id="GO:0006508">
    <property type="term" value="P:proteolysis"/>
    <property type="evidence" value="ECO:0007669"/>
    <property type="project" value="InterPro"/>
</dbReference>
<keyword evidence="1" id="KW-1015">Disulfide bond</keyword>
<comment type="similarity">
    <text evidence="2">Belongs to the peptidase S1 family. CLIP subfamily.</text>
</comment>
<dbReference type="InParanoid" id="A0A194RAB0"/>
<dbReference type="InterPro" id="IPR001254">
    <property type="entry name" value="Trypsin_dom"/>
</dbReference>
<dbReference type="AlphaFoldDB" id="A0A194RAB0"/>
<protein>
    <submittedName>
        <fullName evidence="5">Coagulation factor XI</fullName>
    </submittedName>
</protein>
<dbReference type="SMART" id="SM00020">
    <property type="entry name" value="Tryp_SPc"/>
    <property type="match status" value="1"/>
</dbReference>
<feature type="region of interest" description="Disordered" evidence="3">
    <location>
        <begin position="1"/>
        <end position="31"/>
    </location>
</feature>
<dbReference type="PROSITE" id="PS50240">
    <property type="entry name" value="TRYPSIN_DOM"/>
    <property type="match status" value="1"/>
</dbReference>
<evidence type="ECO:0000313" key="5">
    <source>
        <dbReference type="EMBL" id="KPJ14210.1"/>
    </source>
</evidence>
<dbReference type="InterPro" id="IPR009003">
    <property type="entry name" value="Peptidase_S1_PA"/>
</dbReference>
<evidence type="ECO:0000256" key="3">
    <source>
        <dbReference type="SAM" id="MobiDB-lite"/>
    </source>
</evidence>
<keyword evidence="6" id="KW-1185">Reference proteome</keyword>
<dbReference type="InterPro" id="IPR043504">
    <property type="entry name" value="Peptidase_S1_PA_chymotrypsin"/>
</dbReference>
<evidence type="ECO:0000313" key="6">
    <source>
        <dbReference type="Proteomes" id="UP000053240"/>
    </source>
</evidence>
<accession>A0A194RAB0</accession>
<dbReference type="PANTHER" id="PTHR24256">
    <property type="entry name" value="TRYPTASE-RELATED"/>
    <property type="match status" value="1"/>
</dbReference>
<dbReference type="Proteomes" id="UP000053240">
    <property type="component" value="Unassembled WGS sequence"/>
</dbReference>
<feature type="domain" description="Peptidase S1" evidence="4">
    <location>
        <begin position="225"/>
        <end position="386"/>
    </location>
</feature>
<feature type="compositionally biased region" description="Polar residues" evidence="3">
    <location>
        <begin position="1"/>
        <end position="10"/>
    </location>
</feature>
<dbReference type="GO" id="GO:0004252">
    <property type="term" value="F:serine-type endopeptidase activity"/>
    <property type="evidence" value="ECO:0007669"/>
    <property type="project" value="InterPro"/>
</dbReference>